<dbReference type="RefSeq" id="WP_271218175.1">
    <property type="nucleotide sequence ID" value="NZ_BAAAVD010000028.1"/>
</dbReference>
<evidence type="ECO:0000256" key="3">
    <source>
        <dbReference type="ARBA" id="ARBA00022898"/>
    </source>
</evidence>
<accession>A0A9W6MD51</accession>
<keyword evidence="6" id="KW-1185">Reference proteome</keyword>
<evidence type="ECO:0000313" key="5">
    <source>
        <dbReference type="EMBL" id="GLK09717.1"/>
    </source>
</evidence>
<evidence type="ECO:0000259" key="4">
    <source>
        <dbReference type="Pfam" id="PF00464"/>
    </source>
</evidence>
<dbReference type="GO" id="GO:0004372">
    <property type="term" value="F:glycine hydroxymethyltransferase activity"/>
    <property type="evidence" value="ECO:0007669"/>
    <property type="project" value="TreeGrafter"/>
</dbReference>
<comment type="caution">
    <text evidence="5">The sequence shown here is derived from an EMBL/GenBank/DDBJ whole genome shotgun (WGS) entry which is preliminary data.</text>
</comment>
<dbReference type="Gene3D" id="3.40.640.10">
    <property type="entry name" value="Type I PLP-dependent aspartate aminotransferase-like (Major domain)"/>
    <property type="match status" value="1"/>
</dbReference>
<name>A0A9W6MD51_9ACTN</name>
<comment type="similarity">
    <text evidence="2">Belongs to the SHMT family.</text>
</comment>
<dbReference type="InterPro" id="IPR015422">
    <property type="entry name" value="PyrdxlP-dep_Trfase_small"/>
</dbReference>
<dbReference type="Proteomes" id="UP001143474">
    <property type="component" value="Unassembled WGS sequence"/>
</dbReference>
<dbReference type="PANTHER" id="PTHR11680:SF35">
    <property type="entry name" value="SERINE HYDROXYMETHYLTRANSFERASE 1"/>
    <property type="match status" value="1"/>
</dbReference>
<dbReference type="GO" id="GO:0030170">
    <property type="term" value="F:pyridoxal phosphate binding"/>
    <property type="evidence" value="ECO:0007669"/>
    <property type="project" value="TreeGrafter"/>
</dbReference>
<feature type="domain" description="Serine hydroxymethyltransferase-like" evidence="4">
    <location>
        <begin position="44"/>
        <end position="409"/>
    </location>
</feature>
<gene>
    <name evidence="5" type="ORF">GCM10017600_31230</name>
</gene>
<proteinExistence type="inferred from homology"/>
<reference evidence="5" key="1">
    <citation type="journal article" date="2014" name="Int. J. Syst. Evol. Microbiol.">
        <title>Complete genome sequence of Corynebacterium casei LMG S-19264T (=DSM 44701T), isolated from a smear-ripened cheese.</title>
        <authorList>
            <consortium name="US DOE Joint Genome Institute (JGI-PGF)"/>
            <person name="Walter F."/>
            <person name="Albersmeier A."/>
            <person name="Kalinowski J."/>
            <person name="Ruckert C."/>
        </authorList>
    </citation>
    <scope>NUCLEOTIDE SEQUENCE</scope>
    <source>
        <strain evidence="5">VKM Ac-2007</strain>
    </source>
</reference>
<dbReference type="InterPro" id="IPR049943">
    <property type="entry name" value="Ser_HO-MeTrfase-like"/>
</dbReference>
<evidence type="ECO:0000313" key="6">
    <source>
        <dbReference type="Proteomes" id="UP001143474"/>
    </source>
</evidence>
<evidence type="ECO:0000256" key="2">
    <source>
        <dbReference type="ARBA" id="ARBA00006376"/>
    </source>
</evidence>
<dbReference type="SUPFAM" id="SSF53383">
    <property type="entry name" value="PLP-dependent transferases"/>
    <property type="match status" value="1"/>
</dbReference>
<dbReference type="AlphaFoldDB" id="A0A9W6MD51"/>
<dbReference type="PANTHER" id="PTHR11680">
    <property type="entry name" value="SERINE HYDROXYMETHYLTRANSFERASE"/>
    <property type="match status" value="1"/>
</dbReference>
<dbReference type="InterPro" id="IPR015424">
    <property type="entry name" value="PyrdxlP-dep_Trfase"/>
</dbReference>
<comment type="cofactor">
    <cofactor evidence="1">
        <name>pyridoxal 5'-phosphate</name>
        <dbReference type="ChEBI" id="CHEBI:597326"/>
    </cofactor>
</comment>
<dbReference type="GO" id="GO:0019264">
    <property type="term" value="P:glycine biosynthetic process from serine"/>
    <property type="evidence" value="ECO:0007669"/>
    <property type="project" value="TreeGrafter"/>
</dbReference>
<dbReference type="GO" id="GO:0046653">
    <property type="term" value="P:tetrahydrofolate metabolic process"/>
    <property type="evidence" value="ECO:0007669"/>
    <property type="project" value="TreeGrafter"/>
</dbReference>
<dbReference type="GO" id="GO:0005737">
    <property type="term" value="C:cytoplasm"/>
    <property type="evidence" value="ECO:0007669"/>
    <property type="project" value="TreeGrafter"/>
</dbReference>
<dbReference type="InterPro" id="IPR039429">
    <property type="entry name" value="SHMT-like_dom"/>
</dbReference>
<reference evidence="5" key="2">
    <citation type="submission" date="2023-01" db="EMBL/GenBank/DDBJ databases">
        <authorList>
            <person name="Sun Q."/>
            <person name="Evtushenko L."/>
        </authorList>
    </citation>
    <scope>NUCLEOTIDE SEQUENCE</scope>
    <source>
        <strain evidence="5">VKM Ac-2007</strain>
    </source>
</reference>
<organism evidence="5 6">
    <name type="scientific">Streptosporangium carneum</name>
    <dbReference type="NCBI Taxonomy" id="47481"/>
    <lineage>
        <taxon>Bacteria</taxon>
        <taxon>Bacillati</taxon>
        <taxon>Actinomycetota</taxon>
        <taxon>Actinomycetes</taxon>
        <taxon>Streptosporangiales</taxon>
        <taxon>Streptosporangiaceae</taxon>
        <taxon>Streptosporangium</taxon>
    </lineage>
</organism>
<protein>
    <submittedName>
        <fullName evidence="5">Serine hydroxymethyltransferase</fullName>
    </submittedName>
</protein>
<evidence type="ECO:0000256" key="1">
    <source>
        <dbReference type="ARBA" id="ARBA00001933"/>
    </source>
</evidence>
<keyword evidence="3" id="KW-0663">Pyridoxal phosphate</keyword>
<dbReference type="EMBL" id="BSEV01000006">
    <property type="protein sequence ID" value="GLK09717.1"/>
    <property type="molecule type" value="Genomic_DNA"/>
</dbReference>
<sequence>MEERSRVAPWAPPRAQRRLVELESETDGLGLNEIVRLVDAVLAEHRGRLDEDGVVLYAGTNTMSERARAAHEVSLGSRPSMGWPGDKFQTGLDELDMLEVLAPLQVAALMGGEFAEVRLQSATLANLACYTAFARPGDTIAVLPEAAGGHASHHAQGAAGIRGLRVVDLPYDADLFGIDHDALPGFLHEHRPALVVIGASLMLFPHDVARVRAACDEVGAVLVYDASHMAGLIAGGRFQRPLEEGAHLVTMSTYKSFGGPPGAAVVTRDEELARRVSAAAYPGLTANYDASRLAPLAVTAAEHAANGPAYADACVANAKALAAALAAQGFAVAAPHLGWTVSHHVAVDAAAFGGGDRAARLLAEGGVYLSGIGLPDQAPGEAMRGLRIGTQEVTRRGFTPDSMLEVAALMRGLLIDGRDPAKVLQEAVALRRSTQ</sequence>
<dbReference type="Pfam" id="PF00464">
    <property type="entry name" value="SHMT"/>
    <property type="match status" value="1"/>
</dbReference>
<dbReference type="Gene3D" id="3.90.1150.10">
    <property type="entry name" value="Aspartate Aminotransferase, domain 1"/>
    <property type="match status" value="1"/>
</dbReference>
<dbReference type="InterPro" id="IPR015421">
    <property type="entry name" value="PyrdxlP-dep_Trfase_major"/>
</dbReference>